<dbReference type="PIRSF" id="PIRSF000538">
    <property type="entry name" value="GlpK"/>
    <property type="match status" value="1"/>
</dbReference>
<comment type="catalytic activity">
    <reaction evidence="4">
        <text>D-xylulose + ATP = D-xylulose 5-phosphate + ADP + H(+)</text>
        <dbReference type="Rhea" id="RHEA:10964"/>
        <dbReference type="ChEBI" id="CHEBI:15378"/>
        <dbReference type="ChEBI" id="CHEBI:17140"/>
        <dbReference type="ChEBI" id="CHEBI:30616"/>
        <dbReference type="ChEBI" id="CHEBI:57737"/>
        <dbReference type="ChEBI" id="CHEBI:456216"/>
        <dbReference type="EC" id="2.7.1.17"/>
    </reaction>
</comment>
<dbReference type="STRING" id="7574.A0A1S3IQ97"/>
<dbReference type="OrthoDB" id="1728974at2759"/>
<dbReference type="PANTHER" id="PTHR10196">
    <property type="entry name" value="SUGAR KINASE"/>
    <property type="match status" value="1"/>
</dbReference>
<dbReference type="GO" id="GO:0005829">
    <property type="term" value="C:cytosol"/>
    <property type="evidence" value="ECO:0007669"/>
    <property type="project" value="TreeGrafter"/>
</dbReference>
<dbReference type="CDD" id="cd07776">
    <property type="entry name" value="ASKHA_NBD_FGGY_SpXK-like"/>
    <property type="match status" value="1"/>
</dbReference>
<dbReference type="GO" id="GO:0004856">
    <property type="term" value="F:D-xylulokinase activity"/>
    <property type="evidence" value="ECO:0007669"/>
    <property type="project" value="UniProtKB-UniRule"/>
</dbReference>
<dbReference type="Gene3D" id="3.30.420.40">
    <property type="match status" value="2"/>
</dbReference>
<dbReference type="InterPro" id="IPR018484">
    <property type="entry name" value="FGGY_N"/>
</dbReference>
<dbReference type="FunFam" id="3.30.420.40:FF:000118">
    <property type="entry name" value="Xylulose kinase 2"/>
    <property type="match status" value="1"/>
</dbReference>
<dbReference type="FunCoup" id="A0A1S3IQ97">
    <property type="interactions" value="559"/>
</dbReference>
<keyword evidence="4" id="KW-0067">ATP-binding</keyword>
<keyword evidence="4" id="KW-0547">Nucleotide-binding</keyword>
<dbReference type="InParanoid" id="A0A1S3IQ97"/>
<dbReference type="InterPro" id="IPR043129">
    <property type="entry name" value="ATPase_NBD"/>
</dbReference>
<dbReference type="Pfam" id="PF02782">
    <property type="entry name" value="FGGY_C"/>
    <property type="match status" value="1"/>
</dbReference>
<dbReference type="GO" id="GO:0005524">
    <property type="term" value="F:ATP binding"/>
    <property type="evidence" value="ECO:0007669"/>
    <property type="project" value="UniProtKB-KW"/>
</dbReference>
<evidence type="ECO:0000313" key="7">
    <source>
        <dbReference type="Proteomes" id="UP000085678"/>
    </source>
</evidence>
<evidence type="ECO:0000259" key="5">
    <source>
        <dbReference type="Pfam" id="PF00370"/>
    </source>
</evidence>
<evidence type="ECO:0000256" key="3">
    <source>
        <dbReference type="ARBA" id="ARBA00022777"/>
    </source>
</evidence>
<organism evidence="7 8">
    <name type="scientific">Lingula anatina</name>
    <name type="common">Brachiopod</name>
    <name type="synonym">Lingula unguis</name>
    <dbReference type="NCBI Taxonomy" id="7574"/>
    <lineage>
        <taxon>Eukaryota</taxon>
        <taxon>Metazoa</taxon>
        <taxon>Spiralia</taxon>
        <taxon>Lophotrochozoa</taxon>
        <taxon>Brachiopoda</taxon>
        <taxon>Linguliformea</taxon>
        <taxon>Lingulata</taxon>
        <taxon>Lingulida</taxon>
        <taxon>Linguloidea</taxon>
        <taxon>Lingulidae</taxon>
        <taxon>Lingula</taxon>
    </lineage>
</organism>
<evidence type="ECO:0000256" key="1">
    <source>
        <dbReference type="ARBA" id="ARBA00009156"/>
    </source>
</evidence>
<evidence type="ECO:0000259" key="6">
    <source>
        <dbReference type="Pfam" id="PF02782"/>
    </source>
</evidence>
<dbReference type="KEGG" id="lak:106166284"/>
<keyword evidence="2 4" id="KW-0808">Transferase</keyword>
<keyword evidence="4" id="KW-0119">Carbohydrate metabolism</keyword>
<keyword evidence="7" id="KW-1185">Reference proteome</keyword>
<dbReference type="InterPro" id="IPR000577">
    <property type="entry name" value="Carb_kinase_FGGY"/>
</dbReference>
<dbReference type="EC" id="2.7.1.17" evidence="4"/>
<keyword evidence="3 4" id="KW-0418">Kinase</keyword>
<dbReference type="Pfam" id="PF00370">
    <property type="entry name" value="FGGY_N"/>
    <property type="match status" value="1"/>
</dbReference>
<dbReference type="GeneID" id="106166284"/>
<comment type="function">
    <text evidence="4">Phosphorylates D-xylulose to produce D-xylulose 5-phosphate, a molecule that may play an important role in the regulation of glucose metabolism and lipogenesis.</text>
</comment>
<dbReference type="SUPFAM" id="SSF53067">
    <property type="entry name" value="Actin-like ATPase domain"/>
    <property type="match status" value="2"/>
</dbReference>
<dbReference type="GO" id="GO:0005997">
    <property type="term" value="P:xylulose metabolic process"/>
    <property type="evidence" value="ECO:0007669"/>
    <property type="project" value="UniProtKB-UniRule"/>
</dbReference>
<feature type="domain" description="Carbohydrate kinase FGGY N-terminal" evidence="5">
    <location>
        <begin position="10"/>
        <end position="287"/>
    </location>
</feature>
<dbReference type="RefSeq" id="XP_013400243.1">
    <property type="nucleotide sequence ID" value="XM_013544789.2"/>
</dbReference>
<comment type="similarity">
    <text evidence="1 4">Belongs to the FGGY kinase family.</text>
</comment>
<name>A0A1S3IQ97_LINAN</name>
<protein>
    <recommendedName>
        <fullName evidence="4">Xylulose kinase</fullName>
        <ecNumber evidence="4">2.7.1.17</ecNumber>
    </recommendedName>
</protein>
<proteinExistence type="inferred from homology"/>
<evidence type="ECO:0000256" key="2">
    <source>
        <dbReference type="ARBA" id="ARBA00022679"/>
    </source>
</evidence>
<reference evidence="8" key="1">
    <citation type="submission" date="2025-08" db="UniProtKB">
        <authorList>
            <consortium name="RefSeq"/>
        </authorList>
    </citation>
    <scope>IDENTIFICATION</scope>
    <source>
        <tissue evidence="8">Gonads</tissue>
    </source>
</reference>
<sequence length="537" mass="58643">MSSPKTKRTFLGFDFSTQQVKAMVIDDALKVVYETHIKFDTDLPEFRTHGGVHVTEDNVTVTAPTIMWVKTLDMLLEKMKKDGVDFSTVAALSGSGQQHGSVYWKTGARRVLSTLQPNHTLAEQLKDCFSIPDSPVWMDSSTTEQCRQLEKALGGPQALADLTGAKAFERYTGNQIAKIYQTNRGGYDNTERISLVSSFGACLFLGDYAPIDSSDGSGMNLMNIRTRVWDPDCLKICGGETLEKKLGQIVPSLTNVGPISSYFVDRYGFSPDCRVIVFTGDNPASLAGMTLTQGAIGVTLGTSDCVFLWLVEPKPNTQGVIFSNPVQTSDYMALLCFKNGSLTREGIRDKCADGSWEKFDQLLELTPKGNNGNIGMYFDVQEITPSISGVHRFTADNQKVSSFSDAIEVRAVLEGQFLSRRTHAENLGFALGPSSKILATGGASVNKSFLQVIADVFASPVYTLDVANSTCLGAAYMAKHGWLGGDKVVSFDEVVKGALDYVLAAEPDTSVTEMYNTMADRYRRLEQQIAKEQGADY</sequence>
<evidence type="ECO:0000256" key="4">
    <source>
        <dbReference type="RuleBase" id="RU367058"/>
    </source>
</evidence>
<dbReference type="Proteomes" id="UP000085678">
    <property type="component" value="Unplaced"/>
</dbReference>
<keyword evidence="4" id="KW-0859">Xylose metabolism</keyword>
<dbReference type="InterPro" id="IPR042024">
    <property type="entry name" value="D-XK_euk"/>
</dbReference>
<feature type="domain" description="Carbohydrate kinase FGGY C-terminal" evidence="6">
    <location>
        <begin position="298"/>
        <end position="480"/>
    </location>
</feature>
<evidence type="ECO:0000313" key="8">
    <source>
        <dbReference type="RefSeq" id="XP_013400243.1"/>
    </source>
</evidence>
<dbReference type="InterPro" id="IPR018485">
    <property type="entry name" value="FGGY_C"/>
</dbReference>
<gene>
    <name evidence="8" type="primary">LOC106166284</name>
</gene>
<dbReference type="AlphaFoldDB" id="A0A1S3IQ97"/>
<accession>A0A1S3IQ97</accession>
<dbReference type="GO" id="GO:0042732">
    <property type="term" value="P:D-xylose metabolic process"/>
    <property type="evidence" value="ECO:0007669"/>
    <property type="project" value="UniProtKB-UniRule"/>
</dbReference>
<dbReference type="PANTHER" id="PTHR10196:SF57">
    <property type="entry name" value="XYLULOSE KINASE"/>
    <property type="match status" value="1"/>
</dbReference>